<evidence type="ECO:0000256" key="1">
    <source>
        <dbReference type="SAM" id="Phobius"/>
    </source>
</evidence>
<dbReference type="Proteomes" id="UP000298656">
    <property type="component" value="Chromosome 1"/>
</dbReference>
<dbReference type="AlphaFoldDB" id="A0A4P8IMR1"/>
<evidence type="ECO:0000313" key="3">
    <source>
        <dbReference type="Proteomes" id="UP000298656"/>
    </source>
</evidence>
<reference evidence="2 3" key="1">
    <citation type="submission" date="2019-05" db="EMBL/GenBank/DDBJ databases">
        <title>Burkholderia sp. DHOD12, isolated from subtropical forest soil.</title>
        <authorList>
            <person name="Gao Z.-H."/>
            <person name="Qiu L.-H."/>
        </authorList>
    </citation>
    <scope>NUCLEOTIDE SEQUENCE [LARGE SCALE GENOMIC DNA]</scope>
    <source>
        <strain evidence="2 3">DHOD12</strain>
    </source>
</reference>
<sequence>MNLQELHAVAVAAWLVVLVAETAIEAQARAPESHPIVAAMHGWIGLFAEAPLIATTVVTGVLLMMHMWPAPTLILVKAALGLVAVAANTFRVFLVASRICEDHDMKRVQPTRRLTLAATAIPIGAVVWVIGYFYLHGQ</sequence>
<gene>
    <name evidence="2" type="ORF">FAZ95_14435</name>
</gene>
<protein>
    <recommendedName>
        <fullName evidence="4">Copper resistance protein D domain-containing protein</fullName>
    </recommendedName>
</protein>
<evidence type="ECO:0008006" key="4">
    <source>
        <dbReference type="Google" id="ProtNLM"/>
    </source>
</evidence>
<evidence type="ECO:0000313" key="2">
    <source>
        <dbReference type="EMBL" id="QCP50268.1"/>
    </source>
</evidence>
<name>A0A4P8IMR1_9BURK</name>
<dbReference type="EMBL" id="CP040077">
    <property type="protein sequence ID" value="QCP50268.1"/>
    <property type="molecule type" value="Genomic_DNA"/>
</dbReference>
<keyword evidence="3" id="KW-1185">Reference proteome</keyword>
<feature type="transmembrane region" description="Helical" evidence="1">
    <location>
        <begin position="44"/>
        <end position="68"/>
    </location>
</feature>
<keyword evidence="1" id="KW-1133">Transmembrane helix</keyword>
<dbReference type="RefSeq" id="WP_137333087.1">
    <property type="nucleotide sequence ID" value="NZ_CP040077.1"/>
</dbReference>
<proteinExistence type="predicted"/>
<dbReference type="OrthoDB" id="9135509at2"/>
<keyword evidence="1" id="KW-0472">Membrane</keyword>
<dbReference type="KEGG" id="tvl:FAZ95_14435"/>
<accession>A0A4P8IMR1</accession>
<keyword evidence="1" id="KW-0812">Transmembrane</keyword>
<feature type="transmembrane region" description="Helical" evidence="1">
    <location>
        <begin position="114"/>
        <end position="135"/>
    </location>
</feature>
<feature type="transmembrane region" description="Helical" evidence="1">
    <location>
        <begin position="74"/>
        <end position="94"/>
    </location>
</feature>
<organism evidence="2 3">
    <name type="scientific">Trinickia violacea</name>
    <dbReference type="NCBI Taxonomy" id="2571746"/>
    <lineage>
        <taxon>Bacteria</taxon>
        <taxon>Pseudomonadati</taxon>
        <taxon>Pseudomonadota</taxon>
        <taxon>Betaproteobacteria</taxon>
        <taxon>Burkholderiales</taxon>
        <taxon>Burkholderiaceae</taxon>
        <taxon>Trinickia</taxon>
    </lineage>
</organism>